<dbReference type="InterPro" id="IPR038573">
    <property type="entry name" value="BrnT_sf"/>
</dbReference>
<dbReference type="HOGENOM" id="CLU_149290_2_0_3"/>
<keyword evidence="2" id="KW-1185">Reference proteome</keyword>
<dbReference type="eggNOG" id="COG2929">
    <property type="taxonomic scope" value="Bacteria"/>
</dbReference>
<gene>
    <name evidence="1" type="ORF">Dacsa_0697</name>
</gene>
<accession>K9YSH3</accession>
<proteinExistence type="predicted"/>
<evidence type="ECO:0000313" key="2">
    <source>
        <dbReference type="Proteomes" id="UP000010482"/>
    </source>
</evidence>
<protein>
    <recommendedName>
        <fullName evidence="3">BrnT family toxin</fullName>
    </recommendedName>
</protein>
<dbReference type="EMBL" id="CP003944">
    <property type="protein sequence ID" value="AFZ49457.1"/>
    <property type="molecule type" value="Genomic_DNA"/>
</dbReference>
<sequence>MEFEWDEGKRESNWQKHGVDFEDITPIFETDPVQWIDNRKNYGEERVNVLGEVEGDIFFVTYTKRNTKYRLISARRANSRERRKYYQSLLGRMETDEGQN</sequence>
<dbReference type="Proteomes" id="UP000010482">
    <property type="component" value="Chromosome"/>
</dbReference>
<name>K9YSH3_DACS8</name>
<dbReference type="InterPro" id="IPR007460">
    <property type="entry name" value="BrnT_toxin"/>
</dbReference>
<organism evidence="1 2">
    <name type="scientific">Dactylococcopsis salina (strain PCC 8305)</name>
    <name type="common">Myxobactron salinum</name>
    <dbReference type="NCBI Taxonomy" id="13035"/>
    <lineage>
        <taxon>Bacteria</taxon>
        <taxon>Bacillati</taxon>
        <taxon>Cyanobacteriota</taxon>
        <taxon>Cyanophyceae</taxon>
        <taxon>Nodosilineales</taxon>
        <taxon>Cymatolegaceae</taxon>
        <taxon>Dactylococcopsis</taxon>
    </lineage>
</organism>
<dbReference type="Gene3D" id="3.10.450.530">
    <property type="entry name" value="Ribonuclease toxin, BrnT, of type II toxin-antitoxin system"/>
    <property type="match status" value="1"/>
</dbReference>
<dbReference type="AlphaFoldDB" id="K9YSH3"/>
<dbReference type="RefSeq" id="WP_015228469.1">
    <property type="nucleotide sequence ID" value="NC_019780.1"/>
</dbReference>
<dbReference type="Pfam" id="PF04365">
    <property type="entry name" value="BrnT_toxin"/>
    <property type="match status" value="1"/>
</dbReference>
<evidence type="ECO:0008006" key="3">
    <source>
        <dbReference type="Google" id="ProtNLM"/>
    </source>
</evidence>
<dbReference type="STRING" id="13035.Dacsa_0697"/>
<reference evidence="1" key="1">
    <citation type="submission" date="2012-04" db="EMBL/GenBank/DDBJ databases">
        <title>Finished genome of Dactylococcopsis salina PCC 8305.</title>
        <authorList>
            <consortium name="US DOE Joint Genome Institute"/>
            <person name="Gugger M."/>
            <person name="Coursin T."/>
            <person name="Rippka R."/>
            <person name="Tandeau De Marsac N."/>
            <person name="Huntemann M."/>
            <person name="Wei C.-L."/>
            <person name="Han J."/>
            <person name="Detter J.C."/>
            <person name="Han C."/>
            <person name="Tapia R."/>
            <person name="Daligault H."/>
            <person name="Chen A."/>
            <person name="Krypides N."/>
            <person name="Mavromatis K."/>
            <person name="Markowitz V."/>
            <person name="Szeto E."/>
            <person name="Ivanova N."/>
            <person name="Ovchinnikova G."/>
            <person name="Pagani I."/>
            <person name="Pati A."/>
            <person name="Goodwin L."/>
            <person name="Peters L."/>
            <person name="Pitluck S."/>
            <person name="Woyke T."/>
            <person name="Kerfeld C."/>
        </authorList>
    </citation>
    <scope>NUCLEOTIDE SEQUENCE [LARGE SCALE GENOMIC DNA]</scope>
    <source>
        <strain evidence="1">PCC 8305</strain>
    </source>
</reference>
<dbReference type="KEGG" id="dsl:Dacsa_0697"/>
<evidence type="ECO:0000313" key="1">
    <source>
        <dbReference type="EMBL" id="AFZ49457.1"/>
    </source>
</evidence>
<dbReference type="OrthoDB" id="428036at2"/>